<dbReference type="InterPro" id="IPR027417">
    <property type="entry name" value="P-loop_NTPase"/>
</dbReference>
<dbReference type="SUPFAM" id="SSF52540">
    <property type="entry name" value="P-loop containing nucleoside triphosphate hydrolases"/>
    <property type="match status" value="1"/>
</dbReference>
<dbReference type="GO" id="GO:0005525">
    <property type="term" value="F:GTP binding"/>
    <property type="evidence" value="ECO:0007669"/>
    <property type="project" value="InterPro"/>
</dbReference>
<evidence type="ECO:0000256" key="1">
    <source>
        <dbReference type="SAM" id="MobiDB-lite"/>
    </source>
</evidence>
<feature type="region of interest" description="Disordered" evidence="1">
    <location>
        <begin position="619"/>
        <end position="639"/>
    </location>
</feature>
<feature type="region of interest" description="Disordered" evidence="1">
    <location>
        <begin position="1"/>
        <end position="41"/>
    </location>
</feature>
<evidence type="ECO:0000313" key="4">
    <source>
        <dbReference type="RefSeq" id="XP_030978695.1"/>
    </source>
</evidence>
<organism evidence="3 4">
    <name type="scientific">Pyricularia grisea</name>
    <name type="common">Crabgrass-specific blast fungus</name>
    <name type="synonym">Magnaporthe grisea</name>
    <dbReference type="NCBI Taxonomy" id="148305"/>
    <lineage>
        <taxon>Eukaryota</taxon>
        <taxon>Fungi</taxon>
        <taxon>Dikarya</taxon>
        <taxon>Ascomycota</taxon>
        <taxon>Pezizomycotina</taxon>
        <taxon>Sordariomycetes</taxon>
        <taxon>Sordariomycetidae</taxon>
        <taxon>Magnaporthales</taxon>
        <taxon>Pyriculariaceae</taxon>
        <taxon>Pyricularia</taxon>
    </lineage>
</organism>
<evidence type="ECO:0000313" key="3">
    <source>
        <dbReference type="Proteomes" id="UP000515153"/>
    </source>
</evidence>
<dbReference type="GO" id="GO:0003924">
    <property type="term" value="F:GTPase activity"/>
    <property type="evidence" value="ECO:0007669"/>
    <property type="project" value="InterPro"/>
</dbReference>
<reference evidence="4" key="2">
    <citation type="submission" date="2019-10" db="EMBL/GenBank/DDBJ databases">
        <authorList>
            <consortium name="NCBI Genome Project"/>
        </authorList>
    </citation>
    <scope>NUCLEOTIDE SEQUENCE</scope>
    <source>
        <strain evidence="4">NI907</strain>
    </source>
</reference>
<dbReference type="KEGG" id="pgri:PgNI_08823"/>
<dbReference type="GeneID" id="41963721"/>
<feature type="compositionally biased region" description="Polar residues" evidence="1">
    <location>
        <begin position="273"/>
        <end position="282"/>
    </location>
</feature>
<dbReference type="GO" id="GO:0003746">
    <property type="term" value="F:translation elongation factor activity"/>
    <property type="evidence" value="ECO:0007669"/>
    <property type="project" value="TreeGrafter"/>
</dbReference>
<accession>A0A6P8AUX1</accession>
<dbReference type="PANTHER" id="PTHR43721:SF30">
    <property type="entry name" value="TR-TYPE G DOMAIN-CONTAINING PROTEIN"/>
    <property type="match status" value="1"/>
</dbReference>
<dbReference type="Pfam" id="PF00009">
    <property type="entry name" value="GTP_EFTU"/>
    <property type="match status" value="1"/>
</dbReference>
<dbReference type="InterPro" id="IPR050055">
    <property type="entry name" value="EF-Tu_GTPase"/>
</dbReference>
<protein>
    <recommendedName>
        <fullName evidence="2">Tr-type G domain-containing protein</fullName>
    </recommendedName>
</protein>
<evidence type="ECO:0000259" key="2">
    <source>
        <dbReference type="Pfam" id="PF00009"/>
    </source>
</evidence>
<dbReference type="AlphaFoldDB" id="A0A6P8AUX1"/>
<feature type="region of interest" description="Disordered" evidence="1">
    <location>
        <begin position="792"/>
        <end position="822"/>
    </location>
</feature>
<sequence length="874" mass="93471">MSVFTYDPDPPRVSSPWLQSADPGKSRESSPVPAGPTASGLLSDYGVTKLEAEPQEGPTEYKLHLLLRQRRKFRYMSTTNRVAGSQLPRPTPAEPKALRHRAASVSTSAQTRQARLLQLTTQLFWRLRQSSPYHASTSQEVVIPQLADDFTSSTVSIKPGKPLPGLEESRGALYEIGVADDGTLVGLTKDELDESFANLRIMAASLGCVVEILRRVVVGECEWVDDSPSKAAHREDLWVAEALVTPNKGSTERIECNGHSNGSAHQDAAKSDPTPSDGPSATEQLRVTLTGPTTSGKSTLLGTLSTGTLDNGHGKSRLSLLRHRHELASGVTSSVAQELIGYRDNEVINYDNGNIESWIGIHDFTGDGRLVFVSDSAGHPRYRRTILRGIVGWAPHWTLLCLAADDDEGISVVTGLNTPTQDGTEYSTSGIDLAKAHLELCLKLELPLAIVITKVDKGTKPGLQKILSKVLTSIKQANRTPRLLHPGRSSNLDAAQISDEDLDSVKKAMGEMYASGDLLSTVPIVLTSAVNGAGIGLVHALLKTLPLPAVPTSQDLTGPALNPEQPASLFHIEVEFSLPASHASLGGSANDQADLGTVVAGYLRFGTISVGDQVVLGPFPSDEDDNKGYAPPEGRHSPASYGVSLTHPSAAELNRFATRTPVSASTIKGEWHTARVVSLRNLRLPVLKLEAGQAGTVGLVIDPQKEPRMEDSLFETVPPVAPKIRKGMVLAIPSKHMLDGDISLQAASGLTAVFPGPEAATLSAGNLVNIYVASVRATARVLRVFESSGSIGPYGGASPREDDDDDVFGFNNGHDDMETQGDQSLVHKNVEIRLELLNNREWIELGSRIVILEGSRPESSGLEGFVGTVVEVVD</sequence>
<keyword evidence="3" id="KW-1185">Reference proteome</keyword>
<dbReference type="RefSeq" id="XP_030978695.1">
    <property type="nucleotide sequence ID" value="XM_031128813.1"/>
</dbReference>
<reference evidence="4" key="3">
    <citation type="submission" date="2025-08" db="UniProtKB">
        <authorList>
            <consortium name="RefSeq"/>
        </authorList>
    </citation>
    <scope>IDENTIFICATION</scope>
    <source>
        <strain evidence="4">NI907</strain>
    </source>
</reference>
<dbReference type="InterPro" id="IPR000795">
    <property type="entry name" value="T_Tr_GTP-bd_dom"/>
</dbReference>
<dbReference type="Gene3D" id="3.40.50.300">
    <property type="entry name" value="P-loop containing nucleotide triphosphate hydrolases"/>
    <property type="match status" value="1"/>
</dbReference>
<dbReference type="OrthoDB" id="5342685at2759"/>
<dbReference type="Proteomes" id="UP000515153">
    <property type="component" value="Chromosome V"/>
</dbReference>
<feature type="domain" description="Tr-type G" evidence="2">
    <location>
        <begin position="286"/>
        <end position="546"/>
    </location>
</feature>
<dbReference type="PANTHER" id="PTHR43721">
    <property type="entry name" value="ELONGATION FACTOR TU-RELATED"/>
    <property type="match status" value="1"/>
</dbReference>
<name>A0A6P8AUX1_PYRGI</name>
<proteinExistence type="predicted"/>
<gene>
    <name evidence="4" type="ORF">PgNI_08823</name>
</gene>
<feature type="region of interest" description="Disordered" evidence="1">
    <location>
        <begin position="289"/>
        <end position="308"/>
    </location>
</feature>
<reference evidence="3 4" key="1">
    <citation type="journal article" date="2019" name="Mol. Biol. Evol.">
        <title>Blast fungal genomes show frequent chromosomal changes, gene gains and losses, and effector gene turnover.</title>
        <authorList>
            <person name="Gomez Luciano L.B."/>
            <person name="Jason Tsai I."/>
            <person name="Chuma I."/>
            <person name="Tosa Y."/>
            <person name="Chen Y.H."/>
            <person name="Li J.Y."/>
            <person name="Li M.Y."/>
            <person name="Jade Lu M.Y."/>
            <person name="Nakayashiki H."/>
            <person name="Li W.H."/>
        </authorList>
    </citation>
    <scope>NUCLEOTIDE SEQUENCE [LARGE SCALE GENOMIC DNA]</scope>
    <source>
        <strain evidence="3 4">NI907</strain>
    </source>
</reference>
<feature type="region of interest" description="Disordered" evidence="1">
    <location>
        <begin position="249"/>
        <end position="282"/>
    </location>
</feature>